<name>A0A7W7F4T5_9SPHN</name>
<dbReference type="Proteomes" id="UP000566324">
    <property type="component" value="Unassembled WGS sequence"/>
</dbReference>
<keyword evidence="2" id="KW-1185">Reference proteome</keyword>
<reference evidence="1 2" key="1">
    <citation type="submission" date="2020-08" db="EMBL/GenBank/DDBJ databases">
        <title>Genomic Encyclopedia of Type Strains, Phase IV (KMG-IV): sequencing the most valuable type-strain genomes for metagenomic binning, comparative biology and taxonomic classification.</title>
        <authorList>
            <person name="Goeker M."/>
        </authorList>
    </citation>
    <scope>NUCLEOTIDE SEQUENCE [LARGE SCALE GENOMIC DNA]</scope>
    <source>
        <strain evidence="1 2">DSM 17328</strain>
    </source>
</reference>
<dbReference type="AlphaFoldDB" id="A0A7W7F4T5"/>
<sequence length="61" mass="7292">MSMSALIYKLTVVHGKLDDAIRHEHKRRFPDGIRLLRLKKLRLAVKDRLQLLVRFGRQERV</sequence>
<dbReference type="Pfam" id="PF04325">
    <property type="entry name" value="DUF465"/>
    <property type="match status" value="1"/>
</dbReference>
<protein>
    <recommendedName>
        <fullName evidence="3">DUF465 domain-containing protein</fullName>
    </recommendedName>
</protein>
<accession>A0A7W7F4T5</accession>
<organism evidence="1 2">
    <name type="scientific">Sphingosinicella soli</name>
    <dbReference type="NCBI Taxonomy" id="333708"/>
    <lineage>
        <taxon>Bacteria</taxon>
        <taxon>Pseudomonadati</taxon>
        <taxon>Pseudomonadota</taxon>
        <taxon>Alphaproteobacteria</taxon>
        <taxon>Sphingomonadales</taxon>
        <taxon>Sphingosinicellaceae</taxon>
        <taxon>Sphingosinicella</taxon>
    </lineage>
</organism>
<comment type="caution">
    <text evidence="1">The sequence shown here is derived from an EMBL/GenBank/DDBJ whole genome shotgun (WGS) entry which is preliminary data.</text>
</comment>
<gene>
    <name evidence="1" type="ORF">GGQ98_000298</name>
</gene>
<evidence type="ECO:0008006" key="3">
    <source>
        <dbReference type="Google" id="ProtNLM"/>
    </source>
</evidence>
<dbReference type="RefSeq" id="WP_243451619.1">
    <property type="nucleotide sequence ID" value="NZ_JACHNZ010000002.1"/>
</dbReference>
<evidence type="ECO:0000313" key="1">
    <source>
        <dbReference type="EMBL" id="MBB4630695.1"/>
    </source>
</evidence>
<dbReference type="InterPro" id="IPR007420">
    <property type="entry name" value="DUF465"/>
</dbReference>
<proteinExistence type="predicted"/>
<dbReference type="EMBL" id="JACHNZ010000002">
    <property type="protein sequence ID" value="MBB4630695.1"/>
    <property type="molecule type" value="Genomic_DNA"/>
</dbReference>
<evidence type="ECO:0000313" key="2">
    <source>
        <dbReference type="Proteomes" id="UP000566324"/>
    </source>
</evidence>